<evidence type="ECO:0000256" key="2">
    <source>
        <dbReference type="ARBA" id="ARBA00007783"/>
    </source>
</evidence>
<accession>A0ABR8FNA9</accession>
<dbReference type="InterPro" id="IPR013525">
    <property type="entry name" value="ABC2_TM"/>
</dbReference>
<dbReference type="PANTHER" id="PTHR30413">
    <property type="entry name" value="INNER MEMBRANE TRANSPORT PERMEASE"/>
    <property type="match status" value="1"/>
</dbReference>
<evidence type="ECO:0000313" key="12">
    <source>
        <dbReference type="Proteomes" id="UP000640531"/>
    </source>
</evidence>
<keyword evidence="6 9" id="KW-0812">Transmembrane</keyword>
<feature type="transmembrane region" description="Helical" evidence="9">
    <location>
        <begin position="244"/>
        <end position="267"/>
    </location>
</feature>
<comment type="caution">
    <text evidence="11">The sequence shown here is derived from an EMBL/GenBank/DDBJ whole genome shotgun (WGS) entry which is preliminary data.</text>
</comment>
<reference evidence="11 12" key="1">
    <citation type="journal article" date="2020" name="ISME J.">
        <title>Comparative genomics reveals insights into cyanobacterial evolution and habitat adaptation.</title>
        <authorList>
            <person name="Chen M.Y."/>
            <person name="Teng W.K."/>
            <person name="Zhao L."/>
            <person name="Hu C.X."/>
            <person name="Zhou Y.K."/>
            <person name="Han B.P."/>
            <person name="Song L.R."/>
            <person name="Shu W.S."/>
        </authorList>
    </citation>
    <scope>NUCLEOTIDE SEQUENCE [LARGE SCALE GENOMIC DNA]</scope>
    <source>
        <strain evidence="11 12">FACHB-196</strain>
    </source>
</reference>
<evidence type="ECO:0000256" key="7">
    <source>
        <dbReference type="ARBA" id="ARBA00022989"/>
    </source>
</evidence>
<evidence type="ECO:0000256" key="1">
    <source>
        <dbReference type="ARBA" id="ARBA00004429"/>
    </source>
</evidence>
<evidence type="ECO:0000256" key="9">
    <source>
        <dbReference type="RuleBase" id="RU361157"/>
    </source>
</evidence>
<comment type="similarity">
    <text evidence="2 9">Belongs to the ABC-2 integral membrane protein family.</text>
</comment>
<evidence type="ECO:0000256" key="6">
    <source>
        <dbReference type="ARBA" id="ARBA00022692"/>
    </source>
</evidence>
<dbReference type="InterPro" id="IPR047817">
    <property type="entry name" value="ABC2_TM_bact-type"/>
</dbReference>
<sequence>MKDTISPPELLIQAGRTEQQYWRDLWRYRELFYFLAWRDILVRYKQTAIGMAWALIRPFLTMVVFTVVFGQLAKLPSQGVPYPILVFSGMLPWQFFGNSLSECSNSLISNSNLISKVYFPRLIVPTSAVVVSFVDFLISGMILLALMAWYNFVPSWRILTLPVFISIAFAASMGAGLWLASLNVQYRDFRYIVPFIVQFGLYISPVGFSSSLVPEKWRFIYSLNPMVGVIDGFRWAILGGESHLYLPGFLLSFALVISLLFSGIWYFRKMEKKFADVI</sequence>
<evidence type="ECO:0000313" key="11">
    <source>
        <dbReference type="EMBL" id="MBD2570592.1"/>
    </source>
</evidence>
<keyword evidence="12" id="KW-1185">Reference proteome</keyword>
<protein>
    <recommendedName>
        <fullName evidence="9">Transport permease protein</fullName>
    </recommendedName>
</protein>
<name>A0ABR8FNA9_9NOST</name>
<dbReference type="EMBL" id="JACJST010000026">
    <property type="protein sequence ID" value="MBD2570592.1"/>
    <property type="molecule type" value="Genomic_DNA"/>
</dbReference>
<evidence type="ECO:0000259" key="10">
    <source>
        <dbReference type="PROSITE" id="PS51012"/>
    </source>
</evidence>
<gene>
    <name evidence="11" type="ORF">H6G59_22380</name>
</gene>
<proteinExistence type="inferred from homology"/>
<keyword evidence="4 9" id="KW-1003">Cell membrane</keyword>
<dbReference type="Proteomes" id="UP000640531">
    <property type="component" value="Unassembled WGS sequence"/>
</dbReference>
<keyword evidence="7 9" id="KW-1133">Transmembrane helix</keyword>
<evidence type="ECO:0000256" key="8">
    <source>
        <dbReference type="ARBA" id="ARBA00023136"/>
    </source>
</evidence>
<feature type="transmembrane region" description="Helical" evidence="9">
    <location>
        <begin position="156"/>
        <end position="179"/>
    </location>
</feature>
<feature type="domain" description="ABC transmembrane type-2" evidence="10">
    <location>
        <begin position="49"/>
        <end position="270"/>
    </location>
</feature>
<comment type="subcellular location">
    <subcellularLocation>
        <location evidence="1">Cell inner membrane</location>
        <topology evidence="1">Multi-pass membrane protein</topology>
    </subcellularLocation>
    <subcellularLocation>
        <location evidence="9">Cell membrane</location>
        <topology evidence="9">Multi-pass membrane protein</topology>
    </subcellularLocation>
</comment>
<evidence type="ECO:0000256" key="5">
    <source>
        <dbReference type="ARBA" id="ARBA00022519"/>
    </source>
</evidence>
<keyword evidence="3 9" id="KW-0813">Transport</keyword>
<feature type="transmembrane region" description="Helical" evidence="9">
    <location>
        <begin position="122"/>
        <end position="150"/>
    </location>
</feature>
<dbReference type="Pfam" id="PF01061">
    <property type="entry name" value="ABC2_membrane"/>
    <property type="match status" value="1"/>
</dbReference>
<dbReference type="PANTHER" id="PTHR30413:SF8">
    <property type="entry name" value="TRANSPORT PERMEASE PROTEIN"/>
    <property type="match status" value="1"/>
</dbReference>
<keyword evidence="5" id="KW-0997">Cell inner membrane</keyword>
<feature type="transmembrane region" description="Helical" evidence="9">
    <location>
        <begin position="191"/>
        <end position="213"/>
    </location>
</feature>
<keyword evidence="8 9" id="KW-0472">Membrane</keyword>
<organism evidence="11 12">
    <name type="scientific">Anabaena lutea FACHB-196</name>
    <dbReference type="NCBI Taxonomy" id="2692881"/>
    <lineage>
        <taxon>Bacteria</taxon>
        <taxon>Bacillati</taxon>
        <taxon>Cyanobacteriota</taxon>
        <taxon>Cyanophyceae</taxon>
        <taxon>Nostocales</taxon>
        <taxon>Nostocaceae</taxon>
        <taxon>Anabaena</taxon>
    </lineage>
</organism>
<comment type="caution">
    <text evidence="9">Lacks conserved residue(s) required for the propagation of feature annotation.</text>
</comment>
<evidence type="ECO:0000256" key="3">
    <source>
        <dbReference type="ARBA" id="ARBA00022448"/>
    </source>
</evidence>
<evidence type="ECO:0000256" key="4">
    <source>
        <dbReference type="ARBA" id="ARBA00022475"/>
    </source>
</evidence>
<dbReference type="RefSeq" id="WP_190718744.1">
    <property type="nucleotide sequence ID" value="NZ_JACJST010000026.1"/>
</dbReference>
<feature type="transmembrane region" description="Helical" evidence="9">
    <location>
        <begin position="48"/>
        <end position="70"/>
    </location>
</feature>
<dbReference type="PROSITE" id="PS51012">
    <property type="entry name" value="ABC_TM2"/>
    <property type="match status" value="1"/>
</dbReference>